<organism evidence="1 2">
    <name type="scientific">Novosphingobium pentaromativorans</name>
    <dbReference type="NCBI Taxonomy" id="205844"/>
    <lineage>
        <taxon>Bacteria</taxon>
        <taxon>Pseudomonadati</taxon>
        <taxon>Pseudomonadota</taxon>
        <taxon>Alphaproteobacteria</taxon>
        <taxon>Sphingomonadales</taxon>
        <taxon>Sphingomonadaceae</taxon>
        <taxon>Novosphingobium</taxon>
    </lineage>
</organism>
<proteinExistence type="predicted"/>
<dbReference type="Proteomes" id="UP000249082">
    <property type="component" value="Unassembled WGS sequence"/>
</dbReference>
<dbReference type="EMBL" id="QFPX01000005">
    <property type="protein sequence ID" value="PZQ55796.1"/>
    <property type="molecule type" value="Genomic_DNA"/>
</dbReference>
<gene>
    <name evidence="1" type="ORF">DI555_07150</name>
</gene>
<protein>
    <submittedName>
        <fullName evidence="1">Uncharacterized protein</fullName>
    </submittedName>
</protein>
<name>A0A2W5NQW5_9SPHN</name>
<reference evidence="1 2" key="1">
    <citation type="submission" date="2017-08" db="EMBL/GenBank/DDBJ databases">
        <title>Infants hospitalized years apart are colonized by the same room-sourced microbial strains.</title>
        <authorList>
            <person name="Brooks B."/>
            <person name="Olm M.R."/>
            <person name="Firek B.A."/>
            <person name="Baker R."/>
            <person name="Thomas B.C."/>
            <person name="Morowitz M.J."/>
            <person name="Banfield J.F."/>
        </authorList>
    </citation>
    <scope>NUCLEOTIDE SEQUENCE [LARGE SCALE GENOMIC DNA]</scope>
    <source>
        <strain evidence="1">S2_005_002_R2_33</strain>
    </source>
</reference>
<evidence type="ECO:0000313" key="1">
    <source>
        <dbReference type="EMBL" id="PZQ55796.1"/>
    </source>
</evidence>
<evidence type="ECO:0000313" key="2">
    <source>
        <dbReference type="Proteomes" id="UP000249082"/>
    </source>
</evidence>
<dbReference type="AlphaFoldDB" id="A0A2W5NQW5"/>
<accession>A0A2W5NQW5</accession>
<sequence>MNWITSPATGLEEAIARFKSDLPGWWFSVGECQVSCDASCAPTSETMDIGIVGIPGSDDRFDSGFHADLEQPSTLAEALDDVRMQALEALGKHKKGEVS</sequence>
<comment type="caution">
    <text evidence="1">The sequence shown here is derived from an EMBL/GenBank/DDBJ whole genome shotgun (WGS) entry which is preliminary data.</text>
</comment>